<reference evidence="2" key="1">
    <citation type="submission" date="2018-05" db="EMBL/GenBank/DDBJ databases">
        <authorList>
            <person name="Deangelis K."/>
            <person name="Huntemann M."/>
            <person name="Clum A."/>
            <person name="Pillay M."/>
            <person name="Palaniappan K."/>
            <person name="Varghese N."/>
            <person name="Mikhailova N."/>
            <person name="Stamatis D."/>
            <person name="Reddy T."/>
            <person name="Daum C."/>
            <person name="Shapiro N."/>
            <person name="Ivanova N."/>
            <person name="Kyrpides N."/>
            <person name="Woyke T."/>
        </authorList>
    </citation>
    <scope>NUCLEOTIDE SEQUENCE [LARGE SCALE GENOMIC DNA]</scope>
    <source>
        <strain evidence="2">GAS496</strain>
    </source>
</reference>
<evidence type="ECO:0000313" key="2">
    <source>
        <dbReference type="Proteomes" id="UP000247781"/>
    </source>
</evidence>
<dbReference type="AlphaFoldDB" id="A0A318HMI7"/>
<accession>A0A318HMI7</accession>
<evidence type="ECO:0000313" key="1">
    <source>
        <dbReference type="EMBL" id="PXX12949.1"/>
    </source>
</evidence>
<organism evidence="1 2">
    <name type="scientific">Mycolicibacterium moriokaense</name>
    <dbReference type="NCBI Taxonomy" id="39691"/>
    <lineage>
        <taxon>Bacteria</taxon>
        <taxon>Bacillati</taxon>
        <taxon>Actinomycetota</taxon>
        <taxon>Actinomycetes</taxon>
        <taxon>Mycobacteriales</taxon>
        <taxon>Mycobacteriaceae</taxon>
        <taxon>Mycolicibacterium</taxon>
    </lineage>
</organism>
<dbReference type="EMBL" id="QJJU01000001">
    <property type="protein sequence ID" value="PXX12949.1"/>
    <property type="molecule type" value="Genomic_DNA"/>
</dbReference>
<reference evidence="1 2" key="2">
    <citation type="submission" date="2018-06" db="EMBL/GenBank/DDBJ databases">
        <title>Sequencing of bacterial isolates from soil warming experiment in Harvard Forest, Massachusetts, USA.</title>
        <authorList>
            <person name="Deangelis K.PhD."/>
        </authorList>
    </citation>
    <scope>NUCLEOTIDE SEQUENCE [LARGE SCALE GENOMIC DNA]</scope>
    <source>
        <strain evidence="1 2">GAS496</strain>
    </source>
</reference>
<keyword evidence="2" id="KW-1185">Reference proteome</keyword>
<proteinExistence type="predicted"/>
<gene>
    <name evidence="1" type="ORF">C8E89_10197</name>
</gene>
<name>A0A318HMI7_9MYCO</name>
<dbReference type="Proteomes" id="UP000247781">
    <property type="component" value="Unassembled WGS sequence"/>
</dbReference>
<comment type="caution">
    <text evidence="1">The sequence shown here is derived from an EMBL/GenBank/DDBJ whole genome shotgun (WGS) entry which is preliminary data.</text>
</comment>
<protein>
    <submittedName>
        <fullName evidence="1">Uncharacterized protein</fullName>
    </submittedName>
</protein>
<sequence length="63" mass="6934">MVVVMAYQLTTADAPEVWLHNVGALLGRQDDPRARSGANQISDAGRRPKVKRAAVLAMRFLIM</sequence>